<sequence>MSPLTRYVLPALAAASSAYASCSVSGTTTIQNSGDATALASCTNTFSGSVAIATGTTDSIALDGVGTIDGDLIVNNNSAITSLSADSLTEITGKFNLDTVQVLSTVNFPKLKKVDSIVWNALPNLQTPTFNGPITQVGTLDIQNTQLQSLEGINLETVDKVTIANNRYISDISMQLGNVSTSLILEANNPEVNVTFPNLIWAFNLTFRNCSSVSLPSLETLNGSMGFYGNIFESFIAPNLTKVGGALAFVSNAEVTNISLPLLTEVTGTVQIANNTKLSGIDGVPQLKTIGGALDFSGNFSKLEIPALNDVKGAFNVQSTGDVQQTCDSDFKPLKDKGKIQGKYFCQGSVANPGGEGTTPVATGAGAKKTGAASSLNVDANALGLIGLAAAFLL</sequence>
<dbReference type="InterPro" id="IPR036941">
    <property type="entry name" value="Rcpt_L-dom_sf"/>
</dbReference>
<gene>
    <name evidence="6" type="ORF">BDV96DRAFT_542992</name>
</gene>
<keyword evidence="2" id="KW-0134">Cell wall</keyword>
<keyword evidence="3" id="KW-0964">Secreted</keyword>
<keyword evidence="4" id="KW-0732">Signal</keyword>
<dbReference type="PANTHER" id="PTHR31018">
    <property type="entry name" value="SPORULATION-SPECIFIC PROTEIN-RELATED"/>
    <property type="match status" value="1"/>
</dbReference>
<accession>A0A6A5ZH92</accession>
<keyword evidence="5" id="KW-0325">Glycoprotein</keyword>
<dbReference type="Pfam" id="PF12454">
    <property type="entry name" value="Ecm33"/>
    <property type="match status" value="1"/>
</dbReference>
<evidence type="ECO:0000313" key="6">
    <source>
        <dbReference type="EMBL" id="KAF2117768.1"/>
    </source>
</evidence>
<comment type="subcellular location">
    <subcellularLocation>
        <location evidence="1">Secreted</location>
        <location evidence="1">Cell wall</location>
    </subcellularLocation>
</comment>
<dbReference type="GO" id="GO:0005886">
    <property type="term" value="C:plasma membrane"/>
    <property type="evidence" value="ECO:0007669"/>
    <property type="project" value="TreeGrafter"/>
</dbReference>
<proteinExistence type="predicted"/>
<reference evidence="6" key="1">
    <citation type="journal article" date="2020" name="Stud. Mycol.">
        <title>101 Dothideomycetes genomes: a test case for predicting lifestyles and emergence of pathogens.</title>
        <authorList>
            <person name="Haridas S."/>
            <person name="Albert R."/>
            <person name="Binder M."/>
            <person name="Bloem J."/>
            <person name="Labutti K."/>
            <person name="Salamov A."/>
            <person name="Andreopoulos B."/>
            <person name="Baker S."/>
            <person name="Barry K."/>
            <person name="Bills G."/>
            <person name="Bluhm B."/>
            <person name="Cannon C."/>
            <person name="Castanera R."/>
            <person name="Culley D."/>
            <person name="Daum C."/>
            <person name="Ezra D."/>
            <person name="Gonzalez J."/>
            <person name="Henrissat B."/>
            <person name="Kuo A."/>
            <person name="Liang C."/>
            <person name="Lipzen A."/>
            <person name="Lutzoni F."/>
            <person name="Magnuson J."/>
            <person name="Mondo S."/>
            <person name="Nolan M."/>
            <person name="Ohm R."/>
            <person name="Pangilinan J."/>
            <person name="Park H.-J."/>
            <person name="Ramirez L."/>
            <person name="Alfaro M."/>
            <person name="Sun H."/>
            <person name="Tritt A."/>
            <person name="Yoshinaga Y."/>
            <person name="Zwiers L.-H."/>
            <person name="Turgeon B."/>
            <person name="Goodwin S."/>
            <person name="Spatafora J."/>
            <person name="Crous P."/>
            <person name="Grigoriev I."/>
        </authorList>
    </citation>
    <scope>NUCLEOTIDE SEQUENCE</scope>
    <source>
        <strain evidence="6">CBS 627.86</strain>
    </source>
</reference>
<dbReference type="EMBL" id="ML977318">
    <property type="protein sequence ID" value="KAF2117768.1"/>
    <property type="molecule type" value="Genomic_DNA"/>
</dbReference>
<dbReference type="Proteomes" id="UP000799770">
    <property type="component" value="Unassembled WGS sequence"/>
</dbReference>
<dbReference type="GO" id="GO:0031505">
    <property type="term" value="P:fungal-type cell wall organization"/>
    <property type="evidence" value="ECO:0007669"/>
    <property type="project" value="TreeGrafter"/>
</dbReference>
<dbReference type="GO" id="GO:0009277">
    <property type="term" value="C:fungal-type cell wall"/>
    <property type="evidence" value="ECO:0007669"/>
    <property type="project" value="TreeGrafter"/>
</dbReference>
<dbReference type="OrthoDB" id="536881at2759"/>
<evidence type="ECO:0000256" key="3">
    <source>
        <dbReference type="ARBA" id="ARBA00022525"/>
    </source>
</evidence>
<evidence type="ECO:0000256" key="1">
    <source>
        <dbReference type="ARBA" id="ARBA00004191"/>
    </source>
</evidence>
<organism evidence="6 7">
    <name type="scientific">Lophiotrema nucula</name>
    <dbReference type="NCBI Taxonomy" id="690887"/>
    <lineage>
        <taxon>Eukaryota</taxon>
        <taxon>Fungi</taxon>
        <taxon>Dikarya</taxon>
        <taxon>Ascomycota</taxon>
        <taxon>Pezizomycotina</taxon>
        <taxon>Dothideomycetes</taxon>
        <taxon>Pleosporomycetidae</taxon>
        <taxon>Pleosporales</taxon>
        <taxon>Lophiotremataceae</taxon>
        <taxon>Lophiotrema</taxon>
    </lineage>
</organism>
<dbReference type="AlphaFoldDB" id="A0A6A5ZH92"/>
<protein>
    <submittedName>
        <fullName evidence="6">GPI-anchored cell wall organization protein Ecm33</fullName>
    </submittedName>
</protein>
<evidence type="ECO:0000256" key="4">
    <source>
        <dbReference type="ARBA" id="ARBA00022729"/>
    </source>
</evidence>
<evidence type="ECO:0000313" key="7">
    <source>
        <dbReference type="Proteomes" id="UP000799770"/>
    </source>
</evidence>
<dbReference type="SUPFAM" id="SSF52058">
    <property type="entry name" value="L domain-like"/>
    <property type="match status" value="2"/>
</dbReference>
<name>A0A6A5ZH92_9PLEO</name>
<keyword evidence="7" id="KW-1185">Reference proteome</keyword>
<dbReference type="PANTHER" id="PTHR31018:SF3">
    <property type="entry name" value="RECEPTOR PROTEIN-TYROSINE KINASE"/>
    <property type="match status" value="1"/>
</dbReference>
<dbReference type="InterPro" id="IPR051648">
    <property type="entry name" value="CWI-Assembly_Regulator"/>
</dbReference>
<evidence type="ECO:0000256" key="5">
    <source>
        <dbReference type="ARBA" id="ARBA00023180"/>
    </source>
</evidence>
<dbReference type="Gene3D" id="3.80.20.20">
    <property type="entry name" value="Receptor L-domain"/>
    <property type="match status" value="2"/>
</dbReference>
<dbReference type="GO" id="GO:0009986">
    <property type="term" value="C:cell surface"/>
    <property type="evidence" value="ECO:0007669"/>
    <property type="project" value="TreeGrafter"/>
</dbReference>
<evidence type="ECO:0000256" key="2">
    <source>
        <dbReference type="ARBA" id="ARBA00022512"/>
    </source>
</evidence>